<dbReference type="EMBL" id="CP002403">
    <property type="protein sequence ID" value="ADU22103.1"/>
    <property type="molecule type" value="Genomic_DNA"/>
</dbReference>
<evidence type="ECO:0000313" key="4">
    <source>
        <dbReference type="Proteomes" id="UP000006919"/>
    </source>
</evidence>
<dbReference type="PROSITE" id="PS51257">
    <property type="entry name" value="PROKAR_LIPOPROTEIN"/>
    <property type="match status" value="1"/>
</dbReference>
<protein>
    <recommendedName>
        <fullName evidence="5">DUF4412 domain-containing protein</fullName>
    </recommendedName>
</protein>
<dbReference type="Proteomes" id="UP000006919">
    <property type="component" value="Chromosome"/>
</dbReference>
<feature type="region of interest" description="Disordered" evidence="1">
    <location>
        <begin position="239"/>
        <end position="264"/>
    </location>
</feature>
<evidence type="ECO:0000256" key="2">
    <source>
        <dbReference type="SAM" id="SignalP"/>
    </source>
</evidence>
<dbReference type="eggNOG" id="ENOG503246Y">
    <property type="taxonomic scope" value="Bacteria"/>
</dbReference>
<feature type="signal peptide" evidence="2">
    <location>
        <begin position="1"/>
        <end position="19"/>
    </location>
</feature>
<dbReference type="AlphaFoldDB" id="E6UHQ4"/>
<dbReference type="HOGENOM" id="CLU_1053287_0_0_9"/>
<dbReference type="OrthoDB" id="1820992at2"/>
<evidence type="ECO:0000313" key="3">
    <source>
        <dbReference type="EMBL" id="ADU22103.1"/>
    </source>
</evidence>
<feature type="region of interest" description="Disordered" evidence="1">
    <location>
        <begin position="22"/>
        <end position="56"/>
    </location>
</feature>
<dbReference type="RefSeq" id="WP_013498268.1">
    <property type="nucleotide sequence ID" value="NC_014833.1"/>
</dbReference>
<name>E6UHQ4_RUMA7</name>
<feature type="compositionally biased region" description="Basic and acidic residues" evidence="1">
    <location>
        <begin position="41"/>
        <end position="50"/>
    </location>
</feature>
<organism evidence="3 4">
    <name type="scientific">Ruminococcus albus (strain ATCC 27210 / DSM 20455 / JCM 14654 / NCDO 2250 / 7)</name>
    <dbReference type="NCBI Taxonomy" id="697329"/>
    <lineage>
        <taxon>Bacteria</taxon>
        <taxon>Bacillati</taxon>
        <taxon>Bacillota</taxon>
        <taxon>Clostridia</taxon>
        <taxon>Eubacteriales</taxon>
        <taxon>Oscillospiraceae</taxon>
        <taxon>Ruminococcus</taxon>
    </lineage>
</organism>
<accession>E6UHQ4</accession>
<dbReference type="KEGG" id="ral:Rumal_1603"/>
<reference evidence="3 4" key="1">
    <citation type="journal article" date="2011" name="J. Bacteriol.">
        <title>Complete genome of the cellulolytic ruminal bacterium Ruminococcus albus 7.</title>
        <authorList>
            <person name="Suen G."/>
            <person name="Stevenson D.M."/>
            <person name="Bruce D.C."/>
            <person name="Chertkov O."/>
            <person name="Copeland A."/>
            <person name="Cheng J.F."/>
            <person name="Detter C."/>
            <person name="Detter J.C."/>
            <person name="Goodwin L.A."/>
            <person name="Han C.S."/>
            <person name="Hauser L.J."/>
            <person name="Ivanova N.N."/>
            <person name="Kyrpides N.C."/>
            <person name="Land M.L."/>
            <person name="Lapidus A."/>
            <person name="Lucas S."/>
            <person name="Ovchinnikova G."/>
            <person name="Pitluck S."/>
            <person name="Tapia R."/>
            <person name="Woyke T."/>
            <person name="Boyum J."/>
            <person name="Mead D."/>
            <person name="Weimer P.J."/>
        </authorList>
    </citation>
    <scope>NUCLEOTIDE SEQUENCE [LARGE SCALE GENOMIC DNA]</scope>
    <source>
        <strain evidence="4">ATCC 27210 / DSM 20455 / JCM 14654 / NCDO 2250 / 7</strain>
    </source>
</reference>
<feature type="compositionally biased region" description="Acidic residues" evidence="1">
    <location>
        <begin position="253"/>
        <end position="264"/>
    </location>
</feature>
<feature type="chain" id="PRO_5038891958" description="DUF4412 domain-containing protein" evidence="2">
    <location>
        <begin position="20"/>
        <end position="264"/>
    </location>
</feature>
<keyword evidence="2" id="KW-0732">Signal</keyword>
<feature type="compositionally biased region" description="Basic and acidic residues" evidence="1">
    <location>
        <begin position="22"/>
        <end position="32"/>
    </location>
</feature>
<gene>
    <name evidence="3" type="ordered locus">Rumal_1603</name>
</gene>
<sequence length="264" mass="28954" precursor="true">MKKFIAVVCALTLSCAMFASCGKKDSKKDDSSKSVTTDAETSEKADSSEADKDEGENTLTKAYCDSLEARKFKIKMSTTSDNGDDSVATVEMNGDNYSLSISEGEMKTDLYVIDGVMYVLKYADKTYSKQEHPDSLLMSIKPTDYAMGIEEGYKFISSETTDDGLICETYYAPDLFSGEIPTNAEDGNVTEYKYYFKPDGTYPEKVVMSAYGTVKTTIFESFTLDAGEIVLPDLEGWTDDTEAEASTSVEGDPAFEESESAPIE</sequence>
<evidence type="ECO:0008006" key="5">
    <source>
        <dbReference type="Google" id="ProtNLM"/>
    </source>
</evidence>
<evidence type="ECO:0000256" key="1">
    <source>
        <dbReference type="SAM" id="MobiDB-lite"/>
    </source>
</evidence>
<proteinExistence type="predicted"/>